<dbReference type="AlphaFoldDB" id="A0A0L0UXJ7"/>
<feature type="region of interest" description="Disordered" evidence="11">
    <location>
        <begin position="144"/>
        <end position="183"/>
    </location>
</feature>
<feature type="compositionally biased region" description="Basic and acidic residues" evidence="11">
    <location>
        <begin position="360"/>
        <end position="374"/>
    </location>
</feature>
<feature type="region of interest" description="Disordered" evidence="11">
    <location>
        <begin position="340"/>
        <end position="382"/>
    </location>
</feature>
<feature type="region of interest" description="Disordered" evidence="11">
    <location>
        <begin position="54"/>
        <end position="86"/>
    </location>
</feature>
<comment type="catalytic activity">
    <reaction evidence="8">
        <text>L-seryl-[protein] + ATP = O-phospho-L-seryl-[protein] + ADP + H(+)</text>
        <dbReference type="Rhea" id="RHEA:17989"/>
        <dbReference type="Rhea" id="RHEA-COMP:9863"/>
        <dbReference type="Rhea" id="RHEA-COMP:11604"/>
        <dbReference type="ChEBI" id="CHEBI:15378"/>
        <dbReference type="ChEBI" id="CHEBI:29999"/>
        <dbReference type="ChEBI" id="CHEBI:30616"/>
        <dbReference type="ChEBI" id="CHEBI:83421"/>
        <dbReference type="ChEBI" id="CHEBI:456216"/>
        <dbReference type="EC" id="2.7.11.1"/>
    </reaction>
</comment>
<comment type="caution">
    <text evidence="13">The sequence shown here is derived from an EMBL/GenBank/DDBJ whole genome shotgun (WGS) entry which is preliminary data.</text>
</comment>
<dbReference type="PROSITE" id="PS00107">
    <property type="entry name" value="PROTEIN_KINASE_ATP"/>
    <property type="match status" value="1"/>
</dbReference>
<dbReference type="GO" id="GO:0005829">
    <property type="term" value="C:cytosol"/>
    <property type="evidence" value="ECO:0007669"/>
    <property type="project" value="TreeGrafter"/>
</dbReference>
<gene>
    <name evidence="13" type="ORF">PSTG_14791</name>
</gene>
<evidence type="ECO:0000256" key="9">
    <source>
        <dbReference type="ARBA" id="ARBA00078109"/>
    </source>
</evidence>
<evidence type="ECO:0000259" key="12">
    <source>
        <dbReference type="PROSITE" id="PS50011"/>
    </source>
</evidence>
<name>A0A0L0UXJ7_9BASI</name>
<proteinExistence type="predicted"/>
<dbReference type="InterPro" id="IPR011009">
    <property type="entry name" value="Kinase-like_dom_sf"/>
</dbReference>
<dbReference type="EMBL" id="AJIL01000188">
    <property type="protein sequence ID" value="KNE91773.1"/>
    <property type="molecule type" value="Genomic_DNA"/>
</dbReference>
<dbReference type="SMART" id="SM00220">
    <property type="entry name" value="S_TKc"/>
    <property type="match status" value="1"/>
</dbReference>
<evidence type="ECO:0000256" key="7">
    <source>
        <dbReference type="ARBA" id="ARBA00047899"/>
    </source>
</evidence>
<evidence type="ECO:0000256" key="11">
    <source>
        <dbReference type="SAM" id="MobiDB-lite"/>
    </source>
</evidence>
<dbReference type="FunFam" id="1.10.510.10:FF:000183">
    <property type="entry name" value="Serine/threonine-protein kinase hal4"/>
    <property type="match status" value="1"/>
</dbReference>
<feature type="region of interest" description="Disordered" evidence="11">
    <location>
        <begin position="407"/>
        <end position="472"/>
    </location>
</feature>
<organism evidence="13 14">
    <name type="scientific">Puccinia striiformis f. sp. tritici PST-78</name>
    <dbReference type="NCBI Taxonomy" id="1165861"/>
    <lineage>
        <taxon>Eukaryota</taxon>
        <taxon>Fungi</taxon>
        <taxon>Dikarya</taxon>
        <taxon>Basidiomycota</taxon>
        <taxon>Pucciniomycotina</taxon>
        <taxon>Pucciniomycetes</taxon>
        <taxon>Pucciniales</taxon>
        <taxon>Pucciniaceae</taxon>
        <taxon>Puccinia</taxon>
    </lineage>
</organism>
<feature type="binding site" evidence="10">
    <location>
        <position position="737"/>
    </location>
    <ligand>
        <name>ATP</name>
        <dbReference type="ChEBI" id="CHEBI:30616"/>
    </ligand>
</feature>
<evidence type="ECO:0000313" key="14">
    <source>
        <dbReference type="Proteomes" id="UP000054564"/>
    </source>
</evidence>
<dbReference type="InterPro" id="IPR017441">
    <property type="entry name" value="Protein_kinase_ATP_BS"/>
</dbReference>
<accession>A0A0L0UXJ7</accession>
<keyword evidence="2" id="KW-0723">Serine/threonine-protein kinase</keyword>
<dbReference type="GO" id="GO:0030003">
    <property type="term" value="P:intracellular monoatomic cation homeostasis"/>
    <property type="evidence" value="ECO:0007669"/>
    <property type="project" value="TreeGrafter"/>
</dbReference>
<keyword evidence="4 10" id="KW-0547">Nucleotide-binding</keyword>
<feature type="compositionally biased region" description="Basic and acidic residues" evidence="11">
    <location>
        <begin position="640"/>
        <end position="651"/>
    </location>
</feature>
<evidence type="ECO:0000256" key="8">
    <source>
        <dbReference type="ARBA" id="ARBA00048679"/>
    </source>
</evidence>
<feature type="region of interest" description="Disordered" evidence="11">
    <location>
        <begin position="562"/>
        <end position="614"/>
    </location>
</feature>
<feature type="domain" description="Protein kinase" evidence="12">
    <location>
        <begin position="706"/>
        <end position="973"/>
    </location>
</feature>
<feature type="region of interest" description="Disordered" evidence="11">
    <location>
        <begin position="215"/>
        <end position="275"/>
    </location>
</feature>
<keyword evidence="5 13" id="KW-0418">Kinase</keyword>
<evidence type="ECO:0000256" key="3">
    <source>
        <dbReference type="ARBA" id="ARBA00022679"/>
    </source>
</evidence>
<dbReference type="InterPro" id="IPR000719">
    <property type="entry name" value="Prot_kinase_dom"/>
</dbReference>
<reference evidence="14" key="1">
    <citation type="submission" date="2014-03" db="EMBL/GenBank/DDBJ databases">
        <title>The Genome Sequence of Puccinia striiformis f. sp. tritici PST-78.</title>
        <authorList>
            <consortium name="The Broad Institute Genome Sequencing Platform"/>
            <person name="Cuomo C."/>
            <person name="Hulbert S."/>
            <person name="Chen X."/>
            <person name="Walker B."/>
            <person name="Young S.K."/>
            <person name="Zeng Q."/>
            <person name="Gargeya S."/>
            <person name="Fitzgerald M."/>
            <person name="Haas B."/>
            <person name="Abouelleil A."/>
            <person name="Alvarado L."/>
            <person name="Arachchi H.M."/>
            <person name="Berlin A.M."/>
            <person name="Chapman S.B."/>
            <person name="Goldberg J."/>
            <person name="Griggs A."/>
            <person name="Gujja S."/>
            <person name="Hansen M."/>
            <person name="Howarth C."/>
            <person name="Imamovic A."/>
            <person name="Larimer J."/>
            <person name="McCowan C."/>
            <person name="Montmayeur A."/>
            <person name="Murphy C."/>
            <person name="Neiman D."/>
            <person name="Pearson M."/>
            <person name="Priest M."/>
            <person name="Roberts A."/>
            <person name="Saif S."/>
            <person name="Shea T."/>
            <person name="Sisk P."/>
            <person name="Sykes S."/>
            <person name="Wortman J."/>
            <person name="Nusbaum C."/>
            <person name="Birren B."/>
        </authorList>
    </citation>
    <scope>NUCLEOTIDE SEQUENCE [LARGE SCALE GENOMIC DNA]</scope>
    <source>
        <strain evidence="14">race PST-78</strain>
    </source>
</reference>
<feature type="compositionally biased region" description="Polar residues" evidence="11">
    <location>
        <begin position="455"/>
        <end position="472"/>
    </location>
</feature>
<dbReference type="PROSITE" id="PS00108">
    <property type="entry name" value="PROTEIN_KINASE_ST"/>
    <property type="match status" value="1"/>
</dbReference>
<evidence type="ECO:0000256" key="10">
    <source>
        <dbReference type="PROSITE-ProRule" id="PRU10141"/>
    </source>
</evidence>
<feature type="compositionally biased region" description="Low complexity" evidence="11">
    <location>
        <begin position="667"/>
        <end position="676"/>
    </location>
</feature>
<feature type="compositionally biased region" description="Low complexity" evidence="11">
    <location>
        <begin position="256"/>
        <end position="267"/>
    </location>
</feature>
<feature type="compositionally biased region" description="Low complexity" evidence="11">
    <location>
        <begin position="440"/>
        <end position="454"/>
    </location>
</feature>
<dbReference type="GO" id="GO:0005524">
    <property type="term" value="F:ATP binding"/>
    <property type="evidence" value="ECO:0007669"/>
    <property type="project" value="UniProtKB-UniRule"/>
</dbReference>
<evidence type="ECO:0000256" key="5">
    <source>
        <dbReference type="ARBA" id="ARBA00022777"/>
    </source>
</evidence>
<dbReference type="SUPFAM" id="SSF56112">
    <property type="entry name" value="Protein kinase-like (PK-like)"/>
    <property type="match status" value="1"/>
</dbReference>
<dbReference type="InterPro" id="IPR008271">
    <property type="entry name" value="Ser/Thr_kinase_AS"/>
</dbReference>
<dbReference type="Pfam" id="PF00069">
    <property type="entry name" value="Pkinase"/>
    <property type="match status" value="1"/>
</dbReference>
<evidence type="ECO:0000256" key="6">
    <source>
        <dbReference type="ARBA" id="ARBA00022840"/>
    </source>
</evidence>
<dbReference type="PROSITE" id="PS50011">
    <property type="entry name" value="PROTEIN_KINASE_DOM"/>
    <property type="match status" value="1"/>
</dbReference>
<keyword evidence="6 10" id="KW-0067">ATP-binding</keyword>
<evidence type="ECO:0000256" key="2">
    <source>
        <dbReference type="ARBA" id="ARBA00022527"/>
    </source>
</evidence>
<dbReference type="CDD" id="cd13994">
    <property type="entry name" value="STKc_HAL4_like"/>
    <property type="match status" value="1"/>
</dbReference>
<dbReference type="Proteomes" id="UP000054564">
    <property type="component" value="Unassembled WGS sequence"/>
</dbReference>
<dbReference type="OrthoDB" id="6513151at2759"/>
<dbReference type="STRING" id="1165861.A0A0L0UXJ7"/>
<feature type="compositionally biased region" description="Polar residues" evidence="11">
    <location>
        <begin position="54"/>
        <end position="64"/>
    </location>
</feature>
<dbReference type="PANTHER" id="PTHR24343">
    <property type="entry name" value="SERINE/THREONINE KINASE"/>
    <property type="match status" value="1"/>
</dbReference>
<keyword evidence="14" id="KW-1185">Reference proteome</keyword>
<evidence type="ECO:0000256" key="4">
    <source>
        <dbReference type="ARBA" id="ARBA00022741"/>
    </source>
</evidence>
<feature type="compositionally biased region" description="Low complexity" evidence="11">
    <location>
        <begin position="569"/>
        <end position="584"/>
    </location>
</feature>
<feature type="compositionally biased region" description="Polar residues" evidence="11">
    <location>
        <begin position="144"/>
        <end position="161"/>
    </location>
</feature>
<sequence length="981" mass="106597">MTDRMRLAKSMIGLREGYGERERVKRESMLPRLETRGLGSTADPSQVVAQGYLTTSTRSDQSINPAGLKSPIEPRTPISSPSMSAGPVRVNIVAPRSSSHSHGKIMTNMNDQDVIPISPLRRPKLSHKLSIKSFRSWIQNQRNTNLSSSVGPASSPINDQLLNPLMTRSSTPHHHHPTPIRSQSARIFKHKSSLNSLSPASSESRSNEILKPIIINKRSSVNSPPPPHSTQKHISKSASNDAFVWFNPSPQPSTPKPQQQLLKPTRQPTKHPSLPALASVHHPLRSLSSVPELSKAAHLPLPLPVCSNRFKIPCAVHMTSNPAPLRQPIPSSAVTYPSPLSLADSINNNNNNNNNQSPSDNHRIPLPARDDHSISHAGPGVGNKVTELELRLSQLDNLSTTTTSEAVLQPLTPITPALSNPSPERPLSVVEEYPTTTTKPSSNSIPASSTSNMSELSQPPSTLLVNSSQTSTLHPVQIPTNTAAMPLSPLQSPACNNVNSPDFSSSTPNCSASTASCPVKSAATAKVDVSNKQGETTHTVVKPPAPVEKKSVFGKLFDRRSDAKSVGNGASTSTEGSVGESEAGINGKGSRKTSGKTNGSEGGRGTSAEFHPPENISGARLMALQGSLDSSSQPNGKHKAASERSGGEDKLFGGSSKLRGMVGGKLGQKPSSSKGGQSDDGKSEDGENRSRAGSQAATSLRKKYGVCEKAAIGKGATAVVRLAHKWDRGTDKLYAVKEFRKRRKNESEKEYVKKLTSEFCISSTLHHENIVETVDLVQDENQHWCEVMEYCPGGDLYAAIKRGSMKQPEINSYFKQILNGISYLHQMGVAHRDIKPENLLLDGKGRIKITDFGVSDVFRMCWEKTTHLSKGLCGSEPYLPKEIFERKEYDARLVDVWSCGIVYYCCCIQELPWRVAKKTDPSFLSFYESYESSLSPTPLINLVKESRKIIKKMLNPEPEHRVHIEQVLEDDWVAGLTVLAV</sequence>
<dbReference type="PANTHER" id="PTHR24343:SF558">
    <property type="entry name" value="PROTEIN KINASE DOMAIN-CONTAINING PROTEIN"/>
    <property type="match status" value="1"/>
</dbReference>
<evidence type="ECO:0000256" key="1">
    <source>
        <dbReference type="ARBA" id="ARBA00012513"/>
    </source>
</evidence>
<feature type="region of interest" description="Disordered" evidence="11">
    <location>
        <begin position="627"/>
        <end position="698"/>
    </location>
</feature>
<evidence type="ECO:0000313" key="13">
    <source>
        <dbReference type="EMBL" id="KNE91773.1"/>
    </source>
</evidence>
<dbReference type="GO" id="GO:0004674">
    <property type="term" value="F:protein serine/threonine kinase activity"/>
    <property type="evidence" value="ECO:0007669"/>
    <property type="project" value="UniProtKB-KW"/>
</dbReference>
<dbReference type="Gene3D" id="1.10.510.10">
    <property type="entry name" value="Transferase(Phosphotransferase) domain 1"/>
    <property type="match status" value="1"/>
</dbReference>
<keyword evidence="3" id="KW-0808">Transferase</keyword>
<protein>
    <recommendedName>
        <fullName evidence="1">non-specific serine/threonine protein kinase</fullName>
        <ecNumber evidence="1">2.7.11.1</ecNumber>
    </recommendedName>
    <alternativeName>
        <fullName evidence="9">Halotolerance protein 4</fullName>
    </alternativeName>
</protein>
<dbReference type="EC" id="2.7.11.1" evidence="1"/>
<feature type="compositionally biased region" description="Basic and acidic residues" evidence="11">
    <location>
        <begin position="677"/>
        <end position="690"/>
    </location>
</feature>
<comment type="catalytic activity">
    <reaction evidence="7">
        <text>L-threonyl-[protein] + ATP = O-phospho-L-threonyl-[protein] + ADP + H(+)</text>
        <dbReference type="Rhea" id="RHEA:46608"/>
        <dbReference type="Rhea" id="RHEA-COMP:11060"/>
        <dbReference type="Rhea" id="RHEA-COMP:11605"/>
        <dbReference type="ChEBI" id="CHEBI:15378"/>
        <dbReference type="ChEBI" id="CHEBI:30013"/>
        <dbReference type="ChEBI" id="CHEBI:30616"/>
        <dbReference type="ChEBI" id="CHEBI:61977"/>
        <dbReference type="ChEBI" id="CHEBI:456216"/>
        <dbReference type="EC" id="2.7.11.1"/>
    </reaction>
</comment>